<gene>
    <name evidence="4" type="ORF">PN838_04310</name>
</gene>
<proteinExistence type="inferred from homology"/>
<sequence length="228" mass="25026">MHILITGASSGIGKALSILLSKDGHTLSLCGRSKQKLASTLTQLELPAANHASFCISDFEAVNDFCVNSIEHSGAIDVLINCAGLNSARGAGHELPINELDWMMKINCYAPIQFMQSVLPDMIARQQGFVINVMSTTCLFSNPGIAGYSASKAAFDSYTKIMRKELRENNIKVSSIYPDGVDTDFRETSRPQYLSPYDVAVAIKHVIDMPENVQPHELVIRPQCEENF</sequence>
<dbReference type="Proteomes" id="UP001528411">
    <property type="component" value="Unassembled WGS sequence"/>
</dbReference>
<evidence type="ECO:0000313" key="4">
    <source>
        <dbReference type="EMBL" id="MDC2888170.1"/>
    </source>
</evidence>
<dbReference type="EMBL" id="JAQOMS010000002">
    <property type="protein sequence ID" value="MDC2888170.1"/>
    <property type="molecule type" value="Genomic_DNA"/>
</dbReference>
<dbReference type="InterPro" id="IPR002347">
    <property type="entry name" value="SDR_fam"/>
</dbReference>
<dbReference type="SUPFAM" id="SSF51735">
    <property type="entry name" value="NAD(P)-binding Rossmann-fold domains"/>
    <property type="match status" value="1"/>
</dbReference>
<comment type="similarity">
    <text evidence="1 3">Belongs to the short-chain dehydrogenases/reductases (SDR) family.</text>
</comment>
<keyword evidence="2" id="KW-0560">Oxidoreductase</keyword>
<dbReference type="PRINTS" id="PR00081">
    <property type="entry name" value="GDHRDH"/>
</dbReference>
<name>A0ABT5FC71_9GAMM</name>
<dbReference type="InterPro" id="IPR036291">
    <property type="entry name" value="NAD(P)-bd_dom_sf"/>
</dbReference>
<dbReference type="CDD" id="cd05233">
    <property type="entry name" value="SDR_c"/>
    <property type="match status" value="1"/>
</dbReference>
<comment type="caution">
    <text evidence="4">The sequence shown here is derived from an EMBL/GenBank/DDBJ whole genome shotgun (WGS) entry which is preliminary data.</text>
</comment>
<dbReference type="RefSeq" id="WP_272179863.1">
    <property type="nucleotide sequence ID" value="NZ_JAQOMS010000002.1"/>
</dbReference>
<evidence type="ECO:0000256" key="3">
    <source>
        <dbReference type="RuleBase" id="RU000363"/>
    </source>
</evidence>
<evidence type="ECO:0000256" key="1">
    <source>
        <dbReference type="ARBA" id="ARBA00006484"/>
    </source>
</evidence>
<dbReference type="Gene3D" id="3.40.50.720">
    <property type="entry name" value="NAD(P)-binding Rossmann-like Domain"/>
    <property type="match status" value="1"/>
</dbReference>
<dbReference type="Pfam" id="PF00106">
    <property type="entry name" value="adh_short"/>
    <property type="match status" value="1"/>
</dbReference>
<organism evidence="4 5">
    <name type="scientific">Psychrosphaera algicola</name>
    <dbReference type="NCBI Taxonomy" id="3023714"/>
    <lineage>
        <taxon>Bacteria</taxon>
        <taxon>Pseudomonadati</taxon>
        <taxon>Pseudomonadota</taxon>
        <taxon>Gammaproteobacteria</taxon>
        <taxon>Alteromonadales</taxon>
        <taxon>Pseudoalteromonadaceae</taxon>
        <taxon>Psychrosphaera</taxon>
    </lineage>
</organism>
<dbReference type="PANTHER" id="PTHR44196:SF1">
    <property type="entry name" value="DEHYDROGENASE_REDUCTASE SDR FAMILY MEMBER 7B"/>
    <property type="match status" value="1"/>
</dbReference>
<evidence type="ECO:0000256" key="2">
    <source>
        <dbReference type="ARBA" id="ARBA00023002"/>
    </source>
</evidence>
<protein>
    <submittedName>
        <fullName evidence="4">SDR family NAD(P)-dependent oxidoreductase</fullName>
    </submittedName>
</protein>
<dbReference type="PRINTS" id="PR00080">
    <property type="entry name" value="SDRFAMILY"/>
</dbReference>
<evidence type="ECO:0000313" key="5">
    <source>
        <dbReference type="Proteomes" id="UP001528411"/>
    </source>
</evidence>
<accession>A0ABT5FC71</accession>
<dbReference type="PANTHER" id="PTHR44196">
    <property type="entry name" value="DEHYDROGENASE/REDUCTASE SDR FAMILY MEMBER 7B"/>
    <property type="match status" value="1"/>
</dbReference>
<reference evidence="4 5" key="1">
    <citation type="submission" date="2023-01" db="EMBL/GenBank/DDBJ databases">
        <title>Psychrosphaera sp. nov., isolated from marine algae.</title>
        <authorList>
            <person name="Bayburt H."/>
            <person name="Choi B.J."/>
            <person name="Kim J.M."/>
            <person name="Choi D.G."/>
            <person name="Jeon C.O."/>
        </authorList>
    </citation>
    <scope>NUCLEOTIDE SEQUENCE [LARGE SCALE GENOMIC DNA]</scope>
    <source>
        <strain evidence="4 5">G1-22</strain>
    </source>
</reference>
<keyword evidence="5" id="KW-1185">Reference proteome</keyword>